<evidence type="ECO:0000256" key="13">
    <source>
        <dbReference type="RuleBase" id="RU368089"/>
    </source>
</evidence>
<keyword evidence="11 13" id="KW-0326">Glycosidase</keyword>
<dbReference type="InterPro" id="IPR004888">
    <property type="entry name" value="Glycoside_hydrolase_63"/>
</dbReference>
<evidence type="ECO:0000256" key="6">
    <source>
        <dbReference type="ARBA" id="ARBA00022824"/>
    </source>
</evidence>
<evidence type="ECO:0000256" key="1">
    <source>
        <dbReference type="ARBA" id="ARBA00004648"/>
    </source>
</evidence>
<evidence type="ECO:0000256" key="11">
    <source>
        <dbReference type="ARBA" id="ARBA00023295"/>
    </source>
</evidence>
<feature type="region of interest" description="Disordered" evidence="14">
    <location>
        <begin position="1"/>
        <end position="32"/>
    </location>
</feature>
<dbReference type="EC" id="3.2.1.106" evidence="12 13"/>
<comment type="catalytic activity">
    <reaction evidence="13">
        <text>N(4)-(alpha-D-Glc-(1-&gt;2)-alpha-D-Glc-(1-&gt;3)-alpha-D-Glc-(1-&gt;3)-alpha-D-Man-(1-&gt;2)-alpha-D-Man-(1-&gt;2)-alpha-D-Man-(1-&gt;3)-[alpha-D-Man-(1-&gt;2)-alpha-D-Man-(1-&gt;3)-[alpha-D-Man-(1-&gt;2)-alpha-D-Man-(1-&gt;6)]-alpha-D-Man-(1-&gt;6)]-beta-D-Man-(1-&gt;4)-beta-D-GlcNAc-(1-&gt;4)-beta-D-GlcNAc)-L-asparaginyl-[protein] + H2O = N(4)-(alpha-D-Glc-(1-&gt;3)-alpha-D-Glc-(1-&gt;3)-alpha-D-Man-(1-&gt;2)-alpha-D-Man-(1-&gt;2)-alpha-D-Man-(1-&gt;3)-[alpha-D-Man-(1-&gt;2)-alpha-D-Man-(1-&gt;3)-[alpha-D-Man-(1-&gt;2)-alpha-D-Man-(1-&gt;6)]-alpha-D-Man-(1-&gt;6)]-beta-D-Man-(1-&gt;4)-beta-D-GlcNAc-(1-&gt;4)-beta-D-GlcNAc)-L-asparaginyl-[protein] + beta-D-glucose</text>
        <dbReference type="Rhea" id="RHEA:55988"/>
        <dbReference type="Rhea" id="RHEA-COMP:12806"/>
        <dbReference type="Rhea" id="RHEA-COMP:14355"/>
        <dbReference type="ChEBI" id="CHEBI:15377"/>
        <dbReference type="ChEBI" id="CHEBI:15903"/>
        <dbReference type="ChEBI" id="CHEBI:59082"/>
        <dbReference type="ChEBI" id="CHEBI:132537"/>
        <dbReference type="EC" id="3.2.1.106"/>
    </reaction>
</comment>
<dbReference type="InterPro" id="IPR008928">
    <property type="entry name" value="6-hairpin_glycosidase_sf"/>
</dbReference>
<evidence type="ECO:0000256" key="14">
    <source>
        <dbReference type="SAM" id="MobiDB-lite"/>
    </source>
</evidence>
<dbReference type="InterPro" id="IPR031335">
    <property type="entry name" value="Glyco_hydro_63_C"/>
</dbReference>
<evidence type="ECO:0000256" key="5">
    <source>
        <dbReference type="ARBA" id="ARBA00022801"/>
    </source>
</evidence>
<keyword evidence="4 13" id="KW-0812">Transmembrane</keyword>
<comment type="function">
    <text evidence="13">Cleaves the distal alpha 1,2-linked glucose residue from the Glc(3)Man(9)GlcNAc(2) oligosaccharide precursor.</text>
</comment>
<dbReference type="CAZy" id="GH63">
    <property type="family name" value="Glycoside Hydrolase Family 63"/>
</dbReference>
<evidence type="ECO:0000256" key="4">
    <source>
        <dbReference type="ARBA" id="ARBA00022692"/>
    </source>
</evidence>
<keyword evidence="8 13" id="KW-1133">Transmembrane helix</keyword>
<evidence type="ECO:0000256" key="10">
    <source>
        <dbReference type="ARBA" id="ARBA00023180"/>
    </source>
</evidence>
<comment type="pathway">
    <text evidence="2">Glycan metabolism; N-glycan degradation.</text>
</comment>
<proteinExistence type="evidence at transcript level"/>
<evidence type="ECO:0000256" key="7">
    <source>
        <dbReference type="ARBA" id="ARBA00022968"/>
    </source>
</evidence>
<dbReference type="EMBL" id="AB211190">
    <property type="protein sequence ID" value="BAE93518.1"/>
    <property type="molecule type" value="mRNA"/>
</dbReference>
<dbReference type="GO" id="GO:0004573">
    <property type="term" value="F:Glc3Man9GlcNAc2 oligosaccharide glucosidase activity"/>
    <property type="evidence" value="ECO:0007669"/>
    <property type="project" value="UniProtKB-UniRule"/>
</dbReference>
<dbReference type="InterPro" id="IPR038518">
    <property type="entry name" value="Glyco_hydro_63N_sf"/>
</dbReference>
<dbReference type="Gene3D" id="2.70.98.110">
    <property type="entry name" value="Glycosyl hydrolase family 63, N-terminal domain"/>
    <property type="match status" value="1"/>
</dbReference>
<evidence type="ECO:0000256" key="12">
    <source>
        <dbReference type="ARBA" id="ARBA00038888"/>
    </source>
</evidence>
<sequence length="855" mass="97305">MAKKKVPREKNHSGGTMRRTSESSSNNHADSARQIRMKLNERRKRQEPGSKVLVFAVGFASIAVVLVGVGVYFLYQALQRDLVRAPLRIQKMVEPNATLASVDPARFWGSYRPGVYFGMKTRSPYSPVMGMMWMNQFQTSPDRPLSIRHWCSQSDGLARYGWLAHDGFNFGIHEAVDSHYSIMSDFVKRPTVGKHGGDWTARIKVSHEASRKPSDPAPPVLMSVLVYMALDPEGRVLGEKLSPLLTGKDRLKRIRGYSPHLGNFHLSIDSATDSVTYNHLVTYASSLDQLHDIVQRALQTRSLGGKASRGGEEGFYLALPGVKMPSGMPQTAANFLVSQITFTTPLEVEIRYESEDSGRAESLTGAAYEQELVRHVNEFNKKFNNKFSLSKKDYNDDYIKFAKATLSNMLGGIGYFYGQSLVTSVEAEGEKLPYWAAPLYTGVPSRSFFPRGFLWDEGFHNLLIGTWDRRLTLDIVGHWFDLVNVEGWIPREQILGAEARARVPEEFILQHSKNANPPTFFLPLKKIVDDVRANPMDKEGLEFLRKLFPRLKYWYSYYENTQSGKLNSTYRWRGRNATNIYELNPKTLTSGLDDYPRASHPTDDERHVDLRCWMALSSGVMADLAKIFNVSSHSYATTHATLMDNERLNELHWSERTRRYADFGLHTDAVRLERPEVRLAPGQRPPSNPPQKIRVVRGEPSPQLIDNSYGYVNLFPLLLRILDPDSPHLEQTIQDMRALLWTRFGLRSLEKKAPMYGKHNTEHDPAYWRGAIWINMNYLAVSALKHYSTEAGPYKDLAAAAYKELRQNLVRNIYDQYVTTGYVWEQYDDESGRGKGSHPFTGWSALVVSIMAEQY</sequence>
<dbReference type="FunFam" id="1.50.10.10:FF:000009">
    <property type="entry name" value="mannosyl-oligosaccharide glucosidase"/>
    <property type="match status" value="1"/>
</dbReference>
<evidence type="ECO:0000256" key="2">
    <source>
        <dbReference type="ARBA" id="ARBA00004740"/>
    </source>
</evidence>
<keyword evidence="5 13" id="KW-0378">Hydrolase</keyword>
<comment type="similarity">
    <text evidence="3 13">Belongs to the glycosyl hydrolase 63 family.</text>
</comment>
<keyword evidence="9 13" id="KW-0472">Membrane</keyword>
<dbReference type="Gene3D" id="1.50.10.10">
    <property type="match status" value="1"/>
</dbReference>
<feature type="transmembrane region" description="Helical" evidence="13">
    <location>
        <begin position="52"/>
        <end position="75"/>
    </location>
</feature>
<evidence type="ECO:0000256" key="3">
    <source>
        <dbReference type="ARBA" id="ARBA00010833"/>
    </source>
</evidence>
<dbReference type="GO" id="GO:0006487">
    <property type="term" value="P:protein N-linked glycosylation"/>
    <property type="evidence" value="ECO:0007669"/>
    <property type="project" value="UniProtKB-UniRule"/>
</dbReference>
<dbReference type="SUPFAM" id="SSF48208">
    <property type="entry name" value="Six-hairpin glycosidases"/>
    <property type="match status" value="1"/>
</dbReference>
<evidence type="ECO:0000256" key="8">
    <source>
        <dbReference type="ARBA" id="ARBA00022989"/>
    </source>
</evidence>
<accession>Q1MX35</accession>
<name>Q1MX35_9ANNE</name>
<keyword evidence="10" id="KW-0325">Glycoprotein</keyword>
<dbReference type="InterPro" id="IPR012341">
    <property type="entry name" value="6hp_glycosidase-like_sf"/>
</dbReference>
<organism evidence="17">
    <name type="scientific">Enchytraeus japonensis</name>
    <dbReference type="NCBI Taxonomy" id="228735"/>
    <lineage>
        <taxon>Eukaryota</taxon>
        <taxon>Metazoa</taxon>
        <taxon>Spiralia</taxon>
        <taxon>Lophotrochozoa</taxon>
        <taxon>Annelida</taxon>
        <taxon>Clitellata</taxon>
        <taxon>Oligochaeta</taxon>
        <taxon>Enchytraeida</taxon>
        <taxon>Enchytraeidae</taxon>
        <taxon>Enchytraeus</taxon>
    </lineage>
</organism>
<feature type="domain" description="Glycosyl hydrolase family 63 C-terminal" evidence="15">
    <location>
        <begin position="364"/>
        <end position="853"/>
    </location>
</feature>
<dbReference type="PANTHER" id="PTHR10412">
    <property type="entry name" value="MANNOSYL-OLIGOSACCHARIDE GLUCOSIDASE"/>
    <property type="match status" value="1"/>
</dbReference>
<dbReference type="GO" id="GO:0005789">
    <property type="term" value="C:endoplasmic reticulum membrane"/>
    <property type="evidence" value="ECO:0007669"/>
    <property type="project" value="UniProtKB-SubCell"/>
</dbReference>
<dbReference type="Pfam" id="PF16923">
    <property type="entry name" value="Glyco_hydro_63N"/>
    <property type="match status" value="1"/>
</dbReference>
<evidence type="ECO:0000259" key="15">
    <source>
        <dbReference type="Pfam" id="PF03200"/>
    </source>
</evidence>
<reference evidence="17" key="1">
    <citation type="journal article" date="2006" name="Dev. Dyn.">
        <title>Molecular approach to annelid regeneration: cDNA subtraction cloning reveals various novel genes that are upregulated during the large-scale regeneration of the oligochaete, Enchytraeus japonensis.</title>
        <authorList>
            <person name="Myohara M."/>
            <person name="Niva C.C."/>
            <person name="Lee J.M."/>
        </authorList>
    </citation>
    <scope>NUCLEOTIDE SEQUENCE</scope>
    <source>
        <tissue evidence="17">Artificially-cut body fragments</tissue>
    </source>
</reference>
<dbReference type="AlphaFoldDB" id="Q1MX35"/>
<comment type="subcellular location">
    <subcellularLocation>
        <location evidence="1 13">Endoplasmic reticulum membrane</location>
        <topology evidence="1 13">Single-pass type II membrane protein</topology>
    </subcellularLocation>
</comment>
<keyword evidence="6 13" id="KW-0256">Endoplasmic reticulum</keyword>
<keyword evidence="7" id="KW-0735">Signal-anchor</keyword>
<protein>
    <recommendedName>
        <fullName evidence="12 13">Mannosyl-oligosaccharide glucosidase</fullName>
        <ecNumber evidence="12 13">3.2.1.106</ecNumber>
    </recommendedName>
</protein>
<dbReference type="Pfam" id="PF03200">
    <property type="entry name" value="Glyco_hydro_63"/>
    <property type="match status" value="1"/>
</dbReference>
<dbReference type="PANTHER" id="PTHR10412:SF11">
    <property type="entry name" value="MANNOSYL-OLIGOSACCHARIDE GLUCOSIDASE"/>
    <property type="match status" value="1"/>
</dbReference>
<gene>
    <name evidence="17" type="primary">gcs1b</name>
</gene>
<evidence type="ECO:0000313" key="17">
    <source>
        <dbReference type="EMBL" id="BAE93518.1"/>
    </source>
</evidence>
<evidence type="ECO:0000259" key="16">
    <source>
        <dbReference type="Pfam" id="PF16923"/>
    </source>
</evidence>
<feature type="domain" description="Glycosyl hydrolase family 63 N-terminal" evidence="16">
    <location>
        <begin position="107"/>
        <end position="279"/>
    </location>
</feature>
<evidence type="ECO:0000256" key="9">
    <source>
        <dbReference type="ARBA" id="ARBA00023136"/>
    </source>
</evidence>
<dbReference type="InterPro" id="IPR031631">
    <property type="entry name" value="Glyco_hydro_63N"/>
</dbReference>
<dbReference type="GO" id="GO:0009311">
    <property type="term" value="P:oligosaccharide metabolic process"/>
    <property type="evidence" value="ECO:0007669"/>
    <property type="project" value="UniProtKB-UniRule"/>
</dbReference>